<dbReference type="InterPro" id="IPR013103">
    <property type="entry name" value="RVT_2"/>
</dbReference>
<dbReference type="Proteomes" id="UP001054821">
    <property type="component" value="Chromosome 2"/>
</dbReference>
<evidence type="ECO:0000313" key="2">
    <source>
        <dbReference type="EMBL" id="KAI5343335.1"/>
    </source>
</evidence>
<evidence type="ECO:0000313" key="3">
    <source>
        <dbReference type="Proteomes" id="UP001054821"/>
    </source>
</evidence>
<name>A0AAD4WH33_PRUDU</name>
<dbReference type="Pfam" id="PF07727">
    <property type="entry name" value="RVT_2"/>
    <property type="match status" value="1"/>
</dbReference>
<organism evidence="2 3">
    <name type="scientific">Prunus dulcis</name>
    <name type="common">Almond</name>
    <name type="synonym">Amygdalus dulcis</name>
    <dbReference type="NCBI Taxonomy" id="3755"/>
    <lineage>
        <taxon>Eukaryota</taxon>
        <taxon>Viridiplantae</taxon>
        <taxon>Streptophyta</taxon>
        <taxon>Embryophyta</taxon>
        <taxon>Tracheophyta</taxon>
        <taxon>Spermatophyta</taxon>
        <taxon>Magnoliopsida</taxon>
        <taxon>eudicotyledons</taxon>
        <taxon>Gunneridae</taxon>
        <taxon>Pentapetalae</taxon>
        <taxon>rosids</taxon>
        <taxon>fabids</taxon>
        <taxon>Rosales</taxon>
        <taxon>Rosaceae</taxon>
        <taxon>Amygdaloideae</taxon>
        <taxon>Amygdaleae</taxon>
        <taxon>Prunus</taxon>
    </lineage>
</organism>
<dbReference type="EMBL" id="JAJFAZ020000002">
    <property type="protein sequence ID" value="KAI5343335.1"/>
    <property type="molecule type" value="Genomic_DNA"/>
</dbReference>
<accession>A0AAD4WH33</accession>
<keyword evidence="3" id="KW-1185">Reference proteome</keyword>
<comment type="caution">
    <text evidence="2">The sequence shown here is derived from an EMBL/GenBank/DDBJ whole genome shotgun (WGS) entry which is preliminary data.</text>
</comment>
<proteinExistence type="predicted"/>
<feature type="domain" description="Reverse transcriptase Ty1/copia-type" evidence="1">
    <location>
        <begin position="12"/>
        <end position="82"/>
    </location>
</feature>
<protein>
    <recommendedName>
        <fullName evidence="1">Reverse transcriptase Ty1/copia-type domain-containing protein</fullName>
    </recommendedName>
</protein>
<dbReference type="AlphaFoldDB" id="A0AAD4WH33"/>
<evidence type="ECO:0000259" key="1">
    <source>
        <dbReference type="Pfam" id="PF07727"/>
    </source>
</evidence>
<sequence>MRDEIHALESNFTWSLVPLPANKRPIDYKWVYKVKRNSDGTIKRFKAHLVAKGYTQLEGIDYKETFSPVAKLITVRVLLTIVFLHDNLPEEVYMLPPPSYVRSYANEISKLKSSLHKPFKLTDLGNLKYFLGIEVSRSKKGICLNQCKYAMSHPGINSTVAQYCPLWAPPALTVLFLGTHEQLPSGSPILGLL</sequence>
<reference evidence="2 3" key="1">
    <citation type="journal article" date="2022" name="G3 (Bethesda)">
        <title>Whole-genome sequence and methylome profiling of the almond [Prunus dulcis (Mill.) D.A. Webb] cultivar 'Nonpareil'.</title>
        <authorList>
            <person name="D'Amico-Willman K.M."/>
            <person name="Ouma W.Z."/>
            <person name="Meulia T."/>
            <person name="Sideli G.M."/>
            <person name="Gradziel T.M."/>
            <person name="Fresnedo-Ramirez J."/>
        </authorList>
    </citation>
    <scope>NUCLEOTIDE SEQUENCE [LARGE SCALE GENOMIC DNA]</scope>
    <source>
        <strain evidence="2">Clone GOH B32 T37-40</strain>
    </source>
</reference>
<gene>
    <name evidence="2" type="ORF">L3X38_011211</name>
</gene>